<feature type="compositionally biased region" description="Low complexity" evidence="1">
    <location>
        <begin position="76"/>
        <end position="86"/>
    </location>
</feature>
<sequence>MLLILYVLAAALAAGGAWAIAAGAPMIVLERGWTMVISGSVAVTGAAIVFALAMVTRAIRQLPDQLEAGVIDEPQAASAGASRPAAPFLPASPPRPADAPAPAPLAVRPAGAAPVAAGAGARAAGPEDAGARNDMARNDVARNDVTRNDVASEAGAQAGSVGPAAPDR</sequence>
<name>A0ABV7LIF6_9HYPH</name>
<feature type="region of interest" description="Disordered" evidence="1">
    <location>
        <begin position="73"/>
        <end position="168"/>
    </location>
</feature>
<evidence type="ECO:0000313" key="4">
    <source>
        <dbReference type="Proteomes" id="UP001595536"/>
    </source>
</evidence>
<dbReference type="Proteomes" id="UP001595536">
    <property type="component" value="Unassembled WGS sequence"/>
</dbReference>
<organism evidence="3 4">
    <name type="scientific">Camelimonas abortus</name>
    <dbReference type="NCBI Taxonomy" id="1017184"/>
    <lineage>
        <taxon>Bacteria</taxon>
        <taxon>Pseudomonadati</taxon>
        <taxon>Pseudomonadota</taxon>
        <taxon>Alphaproteobacteria</taxon>
        <taxon>Hyphomicrobiales</taxon>
        <taxon>Chelatococcaceae</taxon>
        <taxon>Camelimonas</taxon>
    </lineage>
</organism>
<dbReference type="EMBL" id="JBHRUV010000063">
    <property type="protein sequence ID" value="MFC3266943.1"/>
    <property type="molecule type" value="Genomic_DNA"/>
</dbReference>
<feature type="compositionally biased region" description="Pro residues" evidence="1">
    <location>
        <begin position="90"/>
        <end position="103"/>
    </location>
</feature>
<gene>
    <name evidence="3" type="ORF">ACFOEX_11365</name>
</gene>
<evidence type="ECO:0000256" key="1">
    <source>
        <dbReference type="SAM" id="MobiDB-lite"/>
    </source>
</evidence>
<feature type="compositionally biased region" description="Low complexity" evidence="1">
    <location>
        <begin position="104"/>
        <end position="128"/>
    </location>
</feature>
<keyword evidence="2" id="KW-1133">Transmembrane helix</keyword>
<reference evidence="4" key="1">
    <citation type="journal article" date="2019" name="Int. J. Syst. Evol. Microbiol.">
        <title>The Global Catalogue of Microorganisms (GCM) 10K type strain sequencing project: providing services to taxonomists for standard genome sequencing and annotation.</title>
        <authorList>
            <consortium name="The Broad Institute Genomics Platform"/>
            <consortium name="The Broad Institute Genome Sequencing Center for Infectious Disease"/>
            <person name="Wu L."/>
            <person name="Ma J."/>
        </authorList>
    </citation>
    <scope>NUCLEOTIDE SEQUENCE [LARGE SCALE GENOMIC DNA]</scope>
    <source>
        <strain evidence="4">CCM 7941</strain>
    </source>
</reference>
<evidence type="ECO:0000313" key="3">
    <source>
        <dbReference type="EMBL" id="MFC3266943.1"/>
    </source>
</evidence>
<feature type="non-terminal residue" evidence="3">
    <location>
        <position position="168"/>
    </location>
</feature>
<comment type="caution">
    <text evidence="3">The sequence shown here is derived from an EMBL/GenBank/DDBJ whole genome shotgun (WGS) entry which is preliminary data.</text>
</comment>
<keyword evidence="4" id="KW-1185">Reference proteome</keyword>
<protein>
    <submittedName>
        <fullName evidence="3">Uncharacterized protein</fullName>
    </submittedName>
</protein>
<evidence type="ECO:0000256" key="2">
    <source>
        <dbReference type="SAM" id="Phobius"/>
    </source>
</evidence>
<accession>A0ABV7LIF6</accession>
<feature type="transmembrane region" description="Helical" evidence="2">
    <location>
        <begin position="33"/>
        <end position="55"/>
    </location>
</feature>
<keyword evidence="2" id="KW-0472">Membrane</keyword>
<proteinExistence type="predicted"/>
<keyword evidence="2" id="KW-0812">Transmembrane</keyword>
<feature type="compositionally biased region" description="Basic and acidic residues" evidence="1">
    <location>
        <begin position="129"/>
        <end position="147"/>
    </location>
</feature>